<evidence type="ECO:0000313" key="7">
    <source>
        <dbReference type="EMBL" id="KAK7475650.1"/>
    </source>
</evidence>
<dbReference type="AlphaFoldDB" id="A0ABD0JLQ3"/>
<evidence type="ECO:0008006" key="9">
    <source>
        <dbReference type="Google" id="ProtNLM"/>
    </source>
</evidence>
<dbReference type="Proteomes" id="UP001519460">
    <property type="component" value="Unassembled WGS sequence"/>
</dbReference>
<evidence type="ECO:0000256" key="3">
    <source>
        <dbReference type="ARBA" id="ARBA00022794"/>
    </source>
</evidence>
<dbReference type="InterPro" id="IPR057724">
    <property type="entry name" value="TCTN1-3_N"/>
</dbReference>
<feature type="domain" description="Tectonic-1-3" evidence="5">
    <location>
        <begin position="608"/>
        <end position="755"/>
    </location>
</feature>
<evidence type="ECO:0000256" key="2">
    <source>
        <dbReference type="ARBA" id="ARBA00022729"/>
    </source>
</evidence>
<evidence type="ECO:0000259" key="5">
    <source>
        <dbReference type="Pfam" id="PF07773"/>
    </source>
</evidence>
<evidence type="ECO:0000259" key="6">
    <source>
        <dbReference type="Pfam" id="PF25752"/>
    </source>
</evidence>
<dbReference type="PANTHER" id="PTHR14611:SF6">
    <property type="entry name" value="TECTONIC-2"/>
    <property type="match status" value="1"/>
</dbReference>
<evidence type="ECO:0000313" key="8">
    <source>
        <dbReference type="Proteomes" id="UP001519460"/>
    </source>
</evidence>
<feature type="domain" description="Tectonic-1-3 N-terminal" evidence="6">
    <location>
        <begin position="220"/>
        <end position="269"/>
    </location>
</feature>
<keyword evidence="2" id="KW-0732">Signal</keyword>
<dbReference type="InterPro" id="IPR011677">
    <property type="entry name" value="TCTN1-3_dom"/>
</dbReference>
<dbReference type="EMBL" id="JACVVK020000398">
    <property type="protein sequence ID" value="KAK7475650.1"/>
    <property type="molecule type" value="Genomic_DNA"/>
</dbReference>
<protein>
    <recommendedName>
        <fullName evidence="9">Tectonic domain-containing protein</fullName>
    </recommendedName>
</protein>
<gene>
    <name evidence="7" type="ORF">BaRGS_00033076</name>
</gene>
<keyword evidence="8" id="KW-1185">Reference proteome</keyword>
<name>A0ABD0JLQ3_9CAEN</name>
<organism evidence="7 8">
    <name type="scientific">Batillaria attramentaria</name>
    <dbReference type="NCBI Taxonomy" id="370345"/>
    <lineage>
        <taxon>Eukaryota</taxon>
        <taxon>Metazoa</taxon>
        <taxon>Spiralia</taxon>
        <taxon>Lophotrochozoa</taxon>
        <taxon>Mollusca</taxon>
        <taxon>Gastropoda</taxon>
        <taxon>Caenogastropoda</taxon>
        <taxon>Sorbeoconcha</taxon>
        <taxon>Cerithioidea</taxon>
        <taxon>Batillariidae</taxon>
        <taxon>Batillaria</taxon>
    </lineage>
</organism>
<proteinExistence type="inferred from homology"/>
<feature type="domain" description="Tectonic-1-3" evidence="5">
    <location>
        <begin position="349"/>
        <end position="586"/>
    </location>
</feature>
<comment type="caution">
    <text evidence="7">The sequence shown here is derived from an EMBL/GenBank/DDBJ whole genome shotgun (WGS) entry which is preliminary data.</text>
</comment>
<evidence type="ECO:0000256" key="4">
    <source>
        <dbReference type="ARBA" id="ARBA00023180"/>
    </source>
</evidence>
<keyword evidence="3" id="KW-0970">Cilium biogenesis/degradation</keyword>
<dbReference type="GO" id="GO:0030030">
    <property type="term" value="P:cell projection organization"/>
    <property type="evidence" value="ECO:0007669"/>
    <property type="project" value="UniProtKB-KW"/>
</dbReference>
<dbReference type="PANTHER" id="PTHR14611">
    <property type="entry name" value="TECTONIC FAMILY MEMBER"/>
    <property type="match status" value="1"/>
</dbReference>
<dbReference type="Pfam" id="PF07773">
    <property type="entry name" value="TCTN_DUF1619"/>
    <property type="match status" value="2"/>
</dbReference>
<dbReference type="Pfam" id="PF25752">
    <property type="entry name" value="DUF1619_N"/>
    <property type="match status" value="1"/>
</dbReference>
<keyword evidence="4" id="KW-0325">Glycoprotein</keyword>
<feature type="non-terminal residue" evidence="7">
    <location>
        <position position="1"/>
    </location>
</feature>
<sequence>LSVDTGAGSEGRGLLKTVNIKPYKMSYELSGEGTCRTVQCEAVSDAQVDGYLQYDAVTSKGPGSLAVFRYKDRGEIRMEPRLFQVYSTTFQSVLILDVADSASVPFQCHATVVSTIAEALQSVESPNCAFVNGNPSSPWIAVDNSFSVERDLKHHVVRTSRKLLVIAPVVEVVVTTCCAVTNSSRYTDLSVAAVAVADLQPLVCANCSGGVTSGDAGSERFIVNPAYIEVAPCPCDLTYKACDVECCCDDECTDTQRETFTSCIPGLAGGQGRGTDLRDCKSKHFPKDDWFPLTCVEFETNALLGEFYFDTGKLSTPTSTSNKVASETILFTYRDTESRYTDLLPNTLYKDGSKIVTIYGESPQAVYGIFSLPQVSPSGQCIDTAPVRFLRDSMASCTRTLSPSSCADFTPFSARIYLQASSLFQPACPRSFRVSATGVPTGDDVNVGVNYLCSSDATSYVKSSTRYSDLFDEHAVYSFNPGLQNQNCTEACEDQACYSYNTGKGETTAVPLPDRCSFDSSYDLPPVPSYDSSSGICLNAVLEVRYQITWEGAAIAGITADIIIGNVSDVGSNVGVSQVFNVTFVHSYTGSSNQTDNYQNLTTAYVRSGRPGYDFGKPLATGCGSVNATDGTFQVDESEEKQMAVWSPGVTGLCQDAKRRFLTFGDDVTSSCKLRLSLQEVRDCDALKKLVLNHLNVLMPASVVGRIGYNSPEYQNMWLSILSGIHLQILYAETGRSNRYPLLEVIGASVSYSLSNWSMSCVGPKSARCRNDSVQPQTFLLTSSVGFTRVSATTPEKPIL</sequence>
<dbReference type="InterPro" id="IPR040354">
    <property type="entry name" value="TCTN1-3"/>
</dbReference>
<evidence type="ECO:0000256" key="1">
    <source>
        <dbReference type="ARBA" id="ARBA00007633"/>
    </source>
</evidence>
<accession>A0ABD0JLQ3</accession>
<reference evidence="7 8" key="1">
    <citation type="journal article" date="2023" name="Sci. Data">
        <title>Genome assembly of the Korean intertidal mud-creeper Batillaria attramentaria.</title>
        <authorList>
            <person name="Patra A.K."/>
            <person name="Ho P.T."/>
            <person name="Jun S."/>
            <person name="Lee S.J."/>
            <person name="Kim Y."/>
            <person name="Won Y.J."/>
        </authorList>
    </citation>
    <scope>NUCLEOTIDE SEQUENCE [LARGE SCALE GENOMIC DNA]</scope>
    <source>
        <strain evidence="7">Wonlab-2016</strain>
    </source>
</reference>
<comment type="similarity">
    <text evidence="1">Belongs to the tectonic family.</text>
</comment>